<accession>A0A8C3YRL2</accession>
<proteinExistence type="inferred from homology"/>
<dbReference type="Pfam" id="PF04800">
    <property type="entry name" value="NDUS4"/>
    <property type="match status" value="1"/>
</dbReference>
<keyword evidence="7 10" id="KW-0249">Electron transport</keyword>
<keyword evidence="4 10" id="KW-0679">Respiratory chain</keyword>
<keyword evidence="6 10" id="KW-0809">Transit peptide</keyword>
<keyword evidence="9 10" id="KW-0472">Membrane</keyword>
<evidence type="ECO:0000256" key="1">
    <source>
        <dbReference type="ARBA" id="ARBA00005882"/>
    </source>
</evidence>
<dbReference type="PANTHER" id="PTHR12219">
    <property type="entry name" value="NADH-UBIQUINONE OXIDOREDUCTASE"/>
    <property type="match status" value="1"/>
</dbReference>
<evidence type="ECO:0000313" key="12">
    <source>
        <dbReference type="Proteomes" id="UP000694540"/>
    </source>
</evidence>
<evidence type="ECO:0000256" key="8">
    <source>
        <dbReference type="ARBA" id="ARBA00023128"/>
    </source>
</evidence>
<comment type="similarity">
    <text evidence="1 10">Belongs to the complex I NDUFS4 subunit family.</text>
</comment>
<keyword evidence="12" id="KW-1185">Reference proteome</keyword>
<dbReference type="Gene3D" id="3.30.160.190">
    <property type="entry name" value="atu1810 like domain"/>
    <property type="match status" value="1"/>
</dbReference>
<evidence type="ECO:0000256" key="3">
    <source>
        <dbReference type="ARBA" id="ARBA00022448"/>
    </source>
</evidence>
<reference evidence="11" key="2">
    <citation type="submission" date="2025-09" db="UniProtKB">
        <authorList>
            <consortium name="Ensembl"/>
        </authorList>
    </citation>
    <scope>IDENTIFICATION</scope>
</reference>
<dbReference type="InterPro" id="IPR006885">
    <property type="entry name" value="NADH_UbQ_FeS_4_mit-like"/>
</dbReference>
<name>A0A8C3YRL2_9CETA</name>
<evidence type="ECO:0000256" key="9">
    <source>
        <dbReference type="ARBA" id="ARBA00023136"/>
    </source>
</evidence>
<evidence type="ECO:0000256" key="6">
    <source>
        <dbReference type="ARBA" id="ARBA00022946"/>
    </source>
</evidence>
<keyword evidence="8 10" id="KW-0496">Mitochondrion</keyword>
<evidence type="ECO:0000256" key="10">
    <source>
        <dbReference type="RuleBase" id="RU367010"/>
    </source>
</evidence>
<evidence type="ECO:0000313" key="11">
    <source>
        <dbReference type="Ensembl" id="ENSCWAP00000027424.1"/>
    </source>
</evidence>
<dbReference type="GeneTree" id="ENSGT00390000013835"/>
<dbReference type="AlphaFoldDB" id="A0A8C3YRL2"/>
<dbReference type="PANTHER" id="PTHR12219:SF8">
    <property type="entry name" value="NADH DEHYDROGENASE [UBIQUINONE] IRON-SULFUR PROTEIN 4, MITOCHONDRIAL"/>
    <property type="match status" value="1"/>
</dbReference>
<keyword evidence="5 10" id="KW-0999">Mitochondrion inner membrane</keyword>
<dbReference type="GO" id="GO:0005743">
    <property type="term" value="C:mitochondrial inner membrane"/>
    <property type="evidence" value="ECO:0007669"/>
    <property type="project" value="UniProtKB-SubCell"/>
</dbReference>
<protein>
    <recommendedName>
        <fullName evidence="2 10">NADH dehydrogenase [ubiquinone] iron-sulfur protein 4, mitochondrial</fullName>
    </recommendedName>
    <alternativeName>
        <fullName evidence="10">Complex I-18 kDa</fullName>
    </alternativeName>
    <alternativeName>
        <fullName evidence="10">NADH-ubiquinone oxidoreductase 18 kDa subunit</fullName>
    </alternativeName>
</protein>
<dbReference type="Ensembl" id="ENSCWAT00000029728.1">
    <property type="protein sequence ID" value="ENSCWAP00000027424.1"/>
    <property type="gene ID" value="ENSCWAG00000020698.1"/>
</dbReference>
<evidence type="ECO:0000256" key="5">
    <source>
        <dbReference type="ARBA" id="ARBA00022792"/>
    </source>
</evidence>
<reference evidence="11" key="1">
    <citation type="submission" date="2025-08" db="UniProtKB">
        <authorList>
            <consortium name="Ensembl"/>
        </authorList>
    </citation>
    <scope>IDENTIFICATION</scope>
</reference>
<dbReference type="InterPro" id="IPR038532">
    <property type="entry name" value="NDUFS4-like_sf"/>
</dbReference>
<comment type="subunit">
    <text evidence="10">This is a component of the iron-sulfur (IP) fragment of the enzyme.</text>
</comment>
<sequence length="163" mass="18525">MQALWGRRAAAVGTISVSKVPPRSVSISTWRLAQDQTQDAQLIAEEHSQTRKVRIFVPARNNMQSGAKNMKEWKMEFDTREKSENPSMRWPSVADPLPNMVLTFRTKEEGSCLCTKSGWSLGIEERKLPKPKSKSYGANFSWNKEREYPQNTLALTIHPCACL</sequence>
<comment type="function">
    <text evidence="10">Accessory subunit of the mitochondrial membrane respiratory chain NADH dehydrogenase (Complex I), that is believed not to be involved in catalysis. Complex I functions in the transfer of electrons from NADH to the respiratory chain. The immediate electron acceptor for the enzyme is believed to be ubiquinone.</text>
</comment>
<organism evidence="11 12">
    <name type="scientific">Catagonus wagneri</name>
    <name type="common">Chacoan peccary</name>
    <dbReference type="NCBI Taxonomy" id="51154"/>
    <lineage>
        <taxon>Eukaryota</taxon>
        <taxon>Metazoa</taxon>
        <taxon>Chordata</taxon>
        <taxon>Craniata</taxon>
        <taxon>Vertebrata</taxon>
        <taxon>Euteleostomi</taxon>
        <taxon>Mammalia</taxon>
        <taxon>Eutheria</taxon>
        <taxon>Laurasiatheria</taxon>
        <taxon>Artiodactyla</taxon>
        <taxon>Suina</taxon>
        <taxon>Tayassuidae</taxon>
        <taxon>Catagonus</taxon>
    </lineage>
</organism>
<evidence type="ECO:0000256" key="7">
    <source>
        <dbReference type="ARBA" id="ARBA00022982"/>
    </source>
</evidence>
<evidence type="ECO:0000256" key="4">
    <source>
        <dbReference type="ARBA" id="ARBA00022660"/>
    </source>
</evidence>
<keyword evidence="3 10" id="KW-0813">Transport</keyword>
<comment type="subcellular location">
    <subcellularLocation>
        <location evidence="10">Mitochondrion inner membrane</location>
        <topology evidence="10">Peripheral membrane protein</topology>
        <orientation evidence="10">Matrix side</orientation>
    </subcellularLocation>
</comment>
<dbReference type="GO" id="GO:0022900">
    <property type="term" value="P:electron transport chain"/>
    <property type="evidence" value="ECO:0007669"/>
    <property type="project" value="InterPro"/>
</dbReference>
<dbReference type="Proteomes" id="UP000694540">
    <property type="component" value="Unplaced"/>
</dbReference>
<evidence type="ECO:0000256" key="2">
    <source>
        <dbReference type="ARBA" id="ARBA00015796"/>
    </source>
</evidence>